<proteinExistence type="predicted"/>
<evidence type="ECO:0000313" key="2">
    <source>
        <dbReference type="Proteomes" id="UP000694892"/>
    </source>
</evidence>
<evidence type="ECO:0000313" key="1">
    <source>
        <dbReference type="EMBL" id="OCT79554.1"/>
    </source>
</evidence>
<dbReference type="AlphaFoldDB" id="A0A974CTN9"/>
<sequence length="16" mass="1928">MRSLIITLFIFTGFLR</sequence>
<dbReference type="EMBL" id="CM004474">
    <property type="protein sequence ID" value="OCT79554.1"/>
    <property type="molecule type" value="Genomic_DNA"/>
</dbReference>
<accession>A0A974CTN9</accession>
<reference evidence="2" key="1">
    <citation type="journal article" date="2016" name="Nature">
        <title>Genome evolution in the allotetraploid frog Xenopus laevis.</title>
        <authorList>
            <person name="Session A.M."/>
            <person name="Uno Y."/>
            <person name="Kwon T."/>
            <person name="Chapman J.A."/>
            <person name="Toyoda A."/>
            <person name="Takahashi S."/>
            <person name="Fukui A."/>
            <person name="Hikosaka A."/>
            <person name="Suzuki A."/>
            <person name="Kondo M."/>
            <person name="van Heeringen S.J."/>
            <person name="Quigley I."/>
            <person name="Heinz S."/>
            <person name="Ogino H."/>
            <person name="Ochi H."/>
            <person name="Hellsten U."/>
            <person name="Lyons J.B."/>
            <person name="Simakov O."/>
            <person name="Putnam N."/>
            <person name="Stites J."/>
            <person name="Kuroki Y."/>
            <person name="Tanaka T."/>
            <person name="Michiue T."/>
            <person name="Watanabe M."/>
            <person name="Bogdanovic O."/>
            <person name="Lister R."/>
            <person name="Georgiou G."/>
            <person name="Paranjpe S.S."/>
            <person name="van Kruijsbergen I."/>
            <person name="Shu S."/>
            <person name="Carlson J."/>
            <person name="Kinoshita T."/>
            <person name="Ohta Y."/>
            <person name="Mawaribuchi S."/>
            <person name="Jenkins J."/>
            <person name="Grimwood J."/>
            <person name="Schmutz J."/>
            <person name="Mitros T."/>
            <person name="Mozaffari S.V."/>
            <person name="Suzuki Y."/>
            <person name="Haramoto Y."/>
            <person name="Yamamoto T.S."/>
            <person name="Takagi C."/>
            <person name="Heald R."/>
            <person name="Miller K."/>
            <person name="Haudenschild C."/>
            <person name="Kitzman J."/>
            <person name="Nakayama T."/>
            <person name="Izutsu Y."/>
            <person name="Robert J."/>
            <person name="Fortriede J."/>
            <person name="Burns K."/>
            <person name="Lotay V."/>
            <person name="Karimi K."/>
            <person name="Yasuoka Y."/>
            <person name="Dichmann D.S."/>
            <person name="Flajnik M.F."/>
            <person name="Houston D.W."/>
            <person name="Shendure J."/>
            <person name="DuPasquier L."/>
            <person name="Vize P.D."/>
            <person name="Zorn A.M."/>
            <person name="Ito M."/>
            <person name="Marcotte E.M."/>
            <person name="Wallingford J.B."/>
            <person name="Ito Y."/>
            <person name="Asashima M."/>
            <person name="Ueno N."/>
            <person name="Matsuda Y."/>
            <person name="Veenstra G.J."/>
            <person name="Fujiyama A."/>
            <person name="Harland R.M."/>
            <person name="Taira M."/>
            <person name="Rokhsar D.S."/>
        </authorList>
    </citation>
    <scope>NUCLEOTIDE SEQUENCE [LARGE SCALE GENOMIC DNA]</scope>
    <source>
        <strain evidence="2">J</strain>
    </source>
</reference>
<organism evidence="1 2">
    <name type="scientific">Xenopus laevis</name>
    <name type="common">African clawed frog</name>
    <dbReference type="NCBI Taxonomy" id="8355"/>
    <lineage>
        <taxon>Eukaryota</taxon>
        <taxon>Metazoa</taxon>
        <taxon>Chordata</taxon>
        <taxon>Craniata</taxon>
        <taxon>Vertebrata</taxon>
        <taxon>Euteleostomi</taxon>
        <taxon>Amphibia</taxon>
        <taxon>Batrachia</taxon>
        <taxon>Anura</taxon>
        <taxon>Pipoidea</taxon>
        <taxon>Pipidae</taxon>
        <taxon>Xenopodinae</taxon>
        <taxon>Xenopus</taxon>
        <taxon>Xenopus</taxon>
    </lineage>
</organism>
<feature type="non-terminal residue" evidence="1">
    <location>
        <position position="1"/>
    </location>
</feature>
<name>A0A974CTN9_XENLA</name>
<protein>
    <submittedName>
        <fullName evidence="1">Uncharacterized protein</fullName>
    </submittedName>
</protein>
<gene>
    <name evidence="1" type="ORF">XELAEV_180263632mg</name>
</gene>
<feature type="non-terminal residue" evidence="1">
    <location>
        <position position="16"/>
    </location>
</feature>
<dbReference type="Proteomes" id="UP000694892">
    <property type="component" value="Chromosome 5L"/>
</dbReference>